<dbReference type="EC" id="6.2.1.30" evidence="6 9"/>
<organism evidence="12 13">
    <name type="scientific">Halochromatium salexigens</name>
    <name type="common">Chromatium salexigens</name>
    <dbReference type="NCBI Taxonomy" id="49447"/>
    <lineage>
        <taxon>Bacteria</taxon>
        <taxon>Pseudomonadati</taxon>
        <taxon>Pseudomonadota</taxon>
        <taxon>Gammaproteobacteria</taxon>
        <taxon>Chromatiales</taxon>
        <taxon>Chromatiaceae</taxon>
        <taxon>Halochromatium</taxon>
    </lineage>
</organism>
<comment type="similarity">
    <text evidence="5 9">Belongs to the phenylacetyl-CoA ligase family.</text>
</comment>
<dbReference type="SUPFAM" id="SSF56801">
    <property type="entry name" value="Acetyl-CoA synthetase-like"/>
    <property type="match status" value="1"/>
</dbReference>
<dbReference type="InterPro" id="IPR011880">
    <property type="entry name" value="PA_CoA_ligase"/>
</dbReference>
<evidence type="ECO:0000256" key="1">
    <source>
        <dbReference type="ARBA" id="ARBA00011245"/>
    </source>
</evidence>
<evidence type="ECO:0000313" key="12">
    <source>
        <dbReference type="EMBL" id="MBK5930075.1"/>
    </source>
</evidence>
<comment type="pathway">
    <text evidence="4 9">Aromatic compound metabolism; phenylacetate degradation.</text>
</comment>
<evidence type="ECO:0000256" key="7">
    <source>
        <dbReference type="ARBA" id="ARBA00068695"/>
    </source>
</evidence>
<proteinExistence type="inferred from homology"/>
<comment type="caution">
    <text evidence="12">The sequence shown here is derived from an EMBL/GenBank/DDBJ whole genome shotgun (WGS) entry which is preliminary data.</text>
</comment>
<reference evidence="12" key="2">
    <citation type="journal article" date="2020" name="Microorganisms">
        <title>Osmotic Adaptation and Compatible Solute Biosynthesis of Phototrophic Bacteria as Revealed from Genome Analyses.</title>
        <authorList>
            <person name="Imhoff J.F."/>
            <person name="Rahn T."/>
            <person name="Kunzel S."/>
            <person name="Keller A."/>
            <person name="Neulinger S.C."/>
        </authorList>
    </citation>
    <scope>NUCLEOTIDE SEQUENCE</scope>
    <source>
        <strain evidence="12">DSM 4395</strain>
    </source>
</reference>
<dbReference type="Pfam" id="PF00501">
    <property type="entry name" value="AMP-binding"/>
    <property type="match status" value="1"/>
</dbReference>
<dbReference type="CDD" id="cd05913">
    <property type="entry name" value="PaaK"/>
    <property type="match status" value="1"/>
</dbReference>
<keyword evidence="13" id="KW-1185">Reference proteome</keyword>
<evidence type="ECO:0000256" key="3">
    <source>
        <dbReference type="ARBA" id="ARBA00022741"/>
    </source>
</evidence>
<dbReference type="GO" id="GO:0000166">
    <property type="term" value="F:nucleotide binding"/>
    <property type="evidence" value="ECO:0007669"/>
    <property type="project" value="UniProtKB-KW"/>
</dbReference>
<dbReference type="FunFam" id="3.40.50.12780:FF:000016">
    <property type="entry name" value="Phenylacetate-coenzyme A ligase"/>
    <property type="match status" value="1"/>
</dbReference>
<comment type="function">
    <text evidence="9">Catalyzes the activation of phenylacetic acid (PA) to phenylacetyl-CoA (PA-CoA).</text>
</comment>
<evidence type="ECO:0000256" key="2">
    <source>
        <dbReference type="ARBA" id="ARBA00022598"/>
    </source>
</evidence>
<evidence type="ECO:0000256" key="8">
    <source>
        <dbReference type="ARBA" id="ARBA00075111"/>
    </source>
</evidence>
<keyword evidence="3 9" id="KW-0547">Nucleotide-binding</keyword>
<feature type="domain" description="AMP-dependent synthetase/ligase" evidence="10">
    <location>
        <begin position="99"/>
        <end position="296"/>
    </location>
</feature>
<dbReference type="InterPro" id="IPR051414">
    <property type="entry name" value="Adenylate-forming_Reductase"/>
</dbReference>
<evidence type="ECO:0000256" key="4">
    <source>
        <dbReference type="ARBA" id="ARBA00060591"/>
    </source>
</evidence>
<protein>
    <recommendedName>
        <fullName evidence="7 9">Phenylacetate-coenzyme A ligase</fullName>
        <ecNumber evidence="6 9">6.2.1.30</ecNumber>
    </recommendedName>
    <alternativeName>
        <fullName evidence="8 9">Phenylacetyl-CoA ligase</fullName>
    </alternativeName>
</protein>
<evidence type="ECO:0000313" key="13">
    <source>
        <dbReference type="Proteomes" id="UP001296967"/>
    </source>
</evidence>
<name>A0AAJ0XFU5_HALSE</name>
<keyword evidence="2 9" id="KW-0436">Ligase</keyword>
<reference evidence="12" key="1">
    <citation type="submission" date="2017-05" db="EMBL/GenBank/DDBJ databases">
        <authorList>
            <person name="Imhoff J.F."/>
            <person name="Rahn T."/>
            <person name="Kuenzel S."/>
            <person name="Neulinger S.C."/>
        </authorList>
    </citation>
    <scope>NUCLEOTIDE SEQUENCE</scope>
    <source>
        <strain evidence="12">DSM 4395</strain>
    </source>
</reference>
<evidence type="ECO:0000256" key="6">
    <source>
        <dbReference type="ARBA" id="ARBA00066629"/>
    </source>
</evidence>
<dbReference type="RefSeq" id="WP_201244494.1">
    <property type="nucleotide sequence ID" value="NZ_NHSF01000038.1"/>
</dbReference>
<dbReference type="InterPro" id="IPR042099">
    <property type="entry name" value="ANL_N_sf"/>
</dbReference>
<dbReference type="Pfam" id="PF14535">
    <property type="entry name" value="AMP-binding_C_2"/>
    <property type="match status" value="1"/>
</dbReference>
<feature type="domain" description="AMP-dependent ligase C-terminal" evidence="11">
    <location>
        <begin position="346"/>
        <end position="442"/>
    </location>
</feature>
<dbReference type="Gene3D" id="3.30.300.30">
    <property type="match status" value="1"/>
</dbReference>
<dbReference type="PIRSF" id="PIRSF006444">
    <property type="entry name" value="PaaK"/>
    <property type="match status" value="1"/>
</dbReference>
<dbReference type="GO" id="GO:0047475">
    <property type="term" value="F:phenylacetate-CoA ligase activity"/>
    <property type="evidence" value="ECO:0007669"/>
    <property type="project" value="UniProtKB-EC"/>
</dbReference>
<dbReference type="Gene3D" id="3.40.50.12780">
    <property type="entry name" value="N-terminal domain of ligase-like"/>
    <property type="match status" value="1"/>
</dbReference>
<dbReference type="PANTHER" id="PTHR43439:SF1">
    <property type="entry name" value="PHENYLACETATE-COENZYME A LIGASE"/>
    <property type="match status" value="1"/>
</dbReference>
<evidence type="ECO:0000259" key="11">
    <source>
        <dbReference type="Pfam" id="PF14535"/>
    </source>
</evidence>
<dbReference type="AlphaFoldDB" id="A0AAJ0XFU5"/>
<comment type="subunit">
    <text evidence="1">Monomer.</text>
</comment>
<dbReference type="GO" id="GO:0010124">
    <property type="term" value="P:phenylacetate catabolic process"/>
    <property type="evidence" value="ECO:0007669"/>
    <property type="project" value="UniProtKB-UniRule"/>
</dbReference>
<dbReference type="InterPro" id="IPR045851">
    <property type="entry name" value="AMP-bd_C_sf"/>
</dbReference>
<evidence type="ECO:0000256" key="9">
    <source>
        <dbReference type="PIRNR" id="PIRNR006444"/>
    </source>
</evidence>
<dbReference type="Proteomes" id="UP001296967">
    <property type="component" value="Unassembled WGS sequence"/>
</dbReference>
<dbReference type="InterPro" id="IPR000873">
    <property type="entry name" value="AMP-dep_synth/lig_dom"/>
</dbReference>
<dbReference type="PANTHER" id="PTHR43439">
    <property type="entry name" value="PHENYLACETATE-COENZYME A LIGASE"/>
    <property type="match status" value="1"/>
</dbReference>
<comment type="catalytic activity">
    <reaction evidence="9">
        <text>2-phenylacetate + ATP + CoA = phenylacetyl-CoA + AMP + diphosphate</text>
        <dbReference type="Rhea" id="RHEA:20956"/>
        <dbReference type="ChEBI" id="CHEBI:18401"/>
        <dbReference type="ChEBI" id="CHEBI:30616"/>
        <dbReference type="ChEBI" id="CHEBI:33019"/>
        <dbReference type="ChEBI" id="CHEBI:57287"/>
        <dbReference type="ChEBI" id="CHEBI:57390"/>
        <dbReference type="ChEBI" id="CHEBI:456215"/>
        <dbReference type="EC" id="6.2.1.30"/>
    </reaction>
</comment>
<evidence type="ECO:0000256" key="5">
    <source>
        <dbReference type="ARBA" id="ARBA00061566"/>
    </source>
</evidence>
<dbReference type="EMBL" id="NHSF01000038">
    <property type="protein sequence ID" value="MBK5930075.1"/>
    <property type="molecule type" value="Genomic_DNA"/>
</dbReference>
<dbReference type="InterPro" id="IPR028154">
    <property type="entry name" value="AMP-dep_Lig_C"/>
</dbReference>
<evidence type="ECO:0000259" key="10">
    <source>
        <dbReference type="Pfam" id="PF00501"/>
    </source>
</evidence>
<accession>A0AAJ0XFU5</accession>
<gene>
    <name evidence="12" type="ORF">CCR82_05935</name>
</gene>
<sequence>MLKELWNDAAGGFHPASAPDFLPEPALKEVQLRRLRAVVQRAYDKVALVRERMRERELTPAAIQTLADLRRLPFTVKADLRETYPFGLFASPMSEVVRLHASSGTTGKPIVVAYTREDIEVWSEVMARTLACCTLHNGDIVQNAYGYGLFTGGLGAHYGAEALGATVIPTSGGNTDRQIMIIRDFGVSALFSTPSYFTHLVERAGELGVDLRALPLRVGVFGAEPWSDGMRDHIEASTGIDAFDIYGLSEITGPGVASECTEHHGLHVFEDHFYPEIIDPVSGEPLPDGEEGELVLTTLSKKAMPMIRYRTRDISAIIPQRCGCGRSLRRIRRIARRSDDMLIIRGVNIFPSQIEAALLAVEGTLPHYRILLSREHGLDQMTVEVEVTPEVLSDQVRVLEDMRERIAQAIERIVGVRVGLRLVEPHSIERSQGKAQRVIDQRGD</sequence>